<dbReference type="InterPro" id="IPR003439">
    <property type="entry name" value="ABC_transporter-like_ATP-bd"/>
</dbReference>
<dbReference type="PROSITE" id="PS00211">
    <property type="entry name" value="ABC_TRANSPORTER_1"/>
    <property type="match status" value="1"/>
</dbReference>
<protein>
    <submittedName>
        <fullName evidence="5">Phosphate import ATP-binding protein PstB 3</fullName>
    </submittedName>
</protein>
<keyword evidence="2" id="KW-0547">Nucleotide-binding</keyword>
<sequence length="266" mass="30253">MMMDLDKQTETILRTENINIFYGAFHAVKNVCMEIPKNRITALIGPSGCGKSTILRCFNRLNDLVNGFRLEGRIDYYGQNLYAPDIDAVEVRRKIGMVFQKPNPFPKSIYDNIAYGARVNNYKGDMDELVEKSLRQAYLWDEVKDKLKQSGFSLSGGQQQRLCIARAIAINPDVVLMDEPCASLDPISTIKIEELMRELKEKYTIVIVTHNMQQASRVSDLTAFFNAKLSDDGKRFGYLVECDKTEVIFQSPKEESTLDYVSGRFG</sequence>
<accession>A0ABX2CZY1</accession>
<dbReference type="InterPro" id="IPR027417">
    <property type="entry name" value="P-loop_NTPase"/>
</dbReference>
<keyword evidence="3 5" id="KW-0067">ATP-binding</keyword>
<evidence type="ECO:0000256" key="2">
    <source>
        <dbReference type="ARBA" id="ARBA00022741"/>
    </source>
</evidence>
<evidence type="ECO:0000256" key="3">
    <source>
        <dbReference type="ARBA" id="ARBA00022840"/>
    </source>
</evidence>
<dbReference type="GO" id="GO:0005524">
    <property type="term" value="F:ATP binding"/>
    <property type="evidence" value="ECO:0007669"/>
    <property type="project" value="UniProtKB-KW"/>
</dbReference>
<dbReference type="InterPro" id="IPR003593">
    <property type="entry name" value="AAA+_ATPase"/>
</dbReference>
<proteinExistence type="predicted"/>
<evidence type="ECO:0000259" key="4">
    <source>
        <dbReference type="PROSITE" id="PS50893"/>
    </source>
</evidence>
<dbReference type="Pfam" id="PF00005">
    <property type="entry name" value="ABC_tran"/>
    <property type="match status" value="1"/>
</dbReference>
<evidence type="ECO:0000256" key="1">
    <source>
        <dbReference type="ARBA" id="ARBA00022448"/>
    </source>
</evidence>
<dbReference type="SMART" id="SM00382">
    <property type="entry name" value="AAA"/>
    <property type="match status" value="1"/>
</dbReference>
<dbReference type="EMBL" id="SRRZ01000066">
    <property type="protein sequence ID" value="NQE35871.1"/>
    <property type="molecule type" value="Genomic_DNA"/>
</dbReference>
<organism evidence="5 6">
    <name type="scientific">Microcoleus asticus IPMA8</name>
    <dbReference type="NCBI Taxonomy" id="2563858"/>
    <lineage>
        <taxon>Bacteria</taxon>
        <taxon>Bacillati</taxon>
        <taxon>Cyanobacteriota</taxon>
        <taxon>Cyanophyceae</taxon>
        <taxon>Oscillatoriophycideae</taxon>
        <taxon>Oscillatoriales</taxon>
        <taxon>Microcoleaceae</taxon>
        <taxon>Microcoleus</taxon>
        <taxon>Microcoleus asticus</taxon>
    </lineage>
</organism>
<evidence type="ECO:0000313" key="6">
    <source>
        <dbReference type="Proteomes" id="UP000702425"/>
    </source>
</evidence>
<keyword evidence="1" id="KW-0813">Transport</keyword>
<dbReference type="Gene3D" id="3.40.50.300">
    <property type="entry name" value="P-loop containing nucleotide triphosphate hydrolases"/>
    <property type="match status" value="1"/>
</dbReference>
<feature type="domain" description="ABC transporter" evidence="4">
    <location>
        <begin position="13"/>
        <end position="252"/>
    </location>
</feature>
<name>A0ABX2CZY1_9CYAN</name>
<dbReference type="Proteomes" id="UP000702425">
    <property type="component" value="Unassembled WGS sequence"/>
</dbReference>
<dbReference type="PROSITE" id="PS50893">
    <property type="entry name" value="ABC_TRANSPORTER_2"/>
    <property type="match status" value="1"/>
</dbReference>
<dbReference type="PANTHER" id="PTHR43423">
    <property type="entry name" value="ABC TRANSPORTER I FAMILY MEMBER 17"/>
    <property type="match status" value="1"/>
</dbReference>
<dbReference type="InterPro" id="IPR005670">
    <property type="entry name" value="PstB-like"/>
</dbReference>
<reference evidence="5 6" key="1">
    <citation type="journal article" date="2020" name="Sci. Rep.">
        <title>A novel cyanobacterial geosmin producer, revising GeoA distribution and dispersion patterns in Bacteria.</title>
        <authorList>
            <person name="Churro C."/>
            <person name="Semedo-Aguiar A.P."/>
            <person name="Silva A.D."/>
            <person name="Pereira-Leal J.B."/>
            <person name="Leite R.B."/>
        </authorList>
    </citation>
    <scope>NUCLEOTIDE SEQUENCE [LARGE SCALE GENOMIC DNA]</scope>
    <source>
        <strain evidence="5 6">IPMA8</strain>
    </source>
</reference>
<dbReference type="PANTHER" id="PTHR43423:SF1">
    <property type="entry name" value="ABC TRANSPORTER I FAMILY MEMBER 17"/>
    <property type="match status" value="1"/>
</dbReference>
<dbReference type="SUPFAM" id="SSF52540">
    <property type="entry name" value="P-loop containing nucleoside triphosphate hydrolases"/>
    <property type="match status" value="1"/>
</dbReference>
<dbReference type="CDD" id="cd03260">
    <property type="entry name" value="ABC_PstB_phosphate_transporter"/>
    <property type="match status" value="1"/>
</dbReference>
<evidence type="ECO:0000313" key="5">
    <source>
        <dbReference type="EMBL" id="NQE35871.1"/>
    </source>
</evidence>
<dbReference type="InterPro" id="IPR017871">
    <property type="entry name" value="ABC_transporter-like_CS"/>
</dbReference>
<dbReference type="RefSeq" id="WP_015176818.1">
    <property type="nucleotide sequence ID" value="NZ_CAWPPK010000281.1"/>
</dbReference>
<gene>
    <name evidence="5" type="primary">pstB3_1</name>
    <name evidence="5" type="ORF">E5S67_03633</name>
</gene>
<comment type="caution">
    <text evidence="5">The sequence shown here is derived from an EMBL/GenBank/DDBJ whole genome shotgun (WGS) entry which is preliminary data.</text>
</comment>
<keyword evidence="6" id="KW-1185">Reference proteome</keyword>
<dbReference type="NCBIfam" id="TIGR00972">
    <property type="entry name" value="3a0107s01c2"/>
    <property type="match status" value="1"/>
</dbReference>